<comment type="caution">
    <text evidence="1">The sequence shown here is derived from an EMBL/GenBank/DDBJ whole genome shotgun (WGS) entry which is preliminary data.</text>
</comment>
<gene>
    <name evidence="1" type="ORF">MLD38_038987</name>
</gene>
<protein>
    <submittedName>
        <fullName evidence="1">Uncharacterized protein</fullName>
    </submittedName>
</protein>
<sequence>MEGDGNGGGDYREEEALLLKALSETKYKSRDIPSALKYARRAFRVFPSLPGIQSLLSSLRILSRAAESSPAPDYYGILQLDPFSDVESVRRQYKTLALAIQPDKNPSFVSQDAFKAVGEALRVLSDGDEKERYDLSLRVRLREEGLGVGGDVGLGSEGRFWSRCGECGKLHEFEKAYMGKKLVCSGCGKSFKAVGVTDAGDGVDSDSMESDEEDPGIAVETGSLPEDHDGGDDVFKVPDIIYVRKRRRGANKSGESGTVGKQTGADSGVTVVGAKKVKREGTRASVGSDKGIKAGLETDEEEEEEERFWGLKLKHGFKKGKTVETSGGSVSDPEDSVEVDGRKNYEKEVRSHVVSGLKVRSRNARRKAKPGKKHNAKDVEVKKTVVVMGLRYMTEEDRLRLGRFSDKGHSEVHQSPKADVVSGSNEWGGSRRRSLRVMVKSAEESALVLYKKSNASGEEAMTLAEMQSRLIEKLNGDRRRTSNQKKKMEKEKGMEKAGPNQAYGADGNEDERVAEQMREDGVKELWNDEKDSVNENESVRDDKGETDKEEEEPICGEEEKETAKMSDKEDEGDKQPDQENENEEDEREMRVVLLESKQCEDEKGEGEDQVGATATVPINADGIADHGTWGNGDEVEETTTDTRWAKRIRCYETKRRALLKRNKDLGAEILETGPPDLQSGSVIIEMPIVTKSRSLRHTMSSNSDFYNFNKDRGERNFKTGQVWAIYDEFGLPRQYGLIDEVMSINPFAVGLKLLAKQDMNGQDPAAPCSACGRFKETTTTTVELLGIFSHEVDGDKVARETYDIFPKKDSVWAIYGGGLKNERYDIVVCLTSYIDMFGLSLAYLEKVDGFRTVYKRKEFGWHAVRWLGKEEVSLLSHQVPARRLSHEDGSDFEEDCWVLDPASIPPSPVV</sequence>
<evidence type="ECO:0000313" key="2">
    <source>
        <dbReference type="Proteomes" id="UP001057402"/>
    </source>
</evidence>
<reference evidence="2" key="1">
    <citation type="journal article" date="2023" name="Front. Plant Sci.">
        <title>Chromosomal-level genome assembly of Melastoma candidum provides insights into trichome evolution.</title>
        <authorList>
            <person name="Zhong Y."/>
            <person name="Wu W."/>
            <person name="Sun C."/>
            <person name="Zou P."/>
            <person name="Liu Y."/>
            <person name="Dai S."/>
            <person name="Zhou R."/>
        </authorList>
    </citation>
    <scope>NUCLEOTIDE SEQUENCE [LARGE SCALE GENOMIC DNA]</scope>
</reference>
<name>A0ACB9L0X8_9MYRT</name>
<evidence type="ECO:0000313" key="1">
    <source>
        <dbReference type="EMBL" id="KAI4303342.1"/>
    </source>
</evidence>
<proteinExistence type="predicted"/>
<dbReference type="EMBL" id="CM042891">
    <property type="protein sequence ID" value="KAI4303342.1"/>
    <property type="molecule type" value="Genomic_DNA"/>
</dbReference>
<keyword evidence="2" id="KW-1185">Reference proteome</keyword>
<accession>A0ACB9L0X8</accession>
<organism evidence="1 2">
    <name type="scientific">Melastoma candidum</name>
    <dbReference type="NCBI Taxonomy" id="119954"/>
    <lineage>
        <taxon>Eukaryota</taxon>
        <taxon>Viridiplantae</taxon>
        <taxon>Streptophyta</taxon>
        <taxon>Embryophyta</taxon>
        <taxon>Tracheophyta</taxon>
        <taxon>Spermatophyta</taxon>
        <taxon>Magnoliopsida</taxon>
        <taxon>eudicotyledons</taxon>
        <taxon>Gunneridae</taxon>
        <taxon>Pentapetalae</taxon>
        <taxon>rosids</taxon>
        <taxon>malvids</taxon>
        <taxon>Myrtales</taxon>
        <taxon>Melastomataceae</taxon>
        <taxon>Melastomatoideae</taxon>
        <taxon>Melastomateae</taxon>
        <taxon>Melastoma</taxon>
    </lineage>
</organism>
<dbReference type="Proteomes" id="UP001057402">
    <property type="component" value="Chromosome 12"/>
</dbReference>